<dbReference type="Proteomes" id="UP000176429">
    <property type="component" value="Unassembled WGS sequence"/>
</dbReference>
<comment type="catalytic activity">
    <reaction evidence="1 7">
        <text>Cleavage of hydrophobic, N-terminal signal or leader sequences from secreted and periplasmic proteins.</text>
        <dbReference type="EC" id="3.4.21.89"/>
    </reaction>
</comment>
<proteinExistence type="inferred from homology"/>
<evidence type="ECO:0000256" key="3">
    <source>
        <dbReference type="ARBA" id="ARBA00013208"/>
    </source>
</evidence>
<sequence>MEQAPRKRPGVILETLRTVLITVAIVLPIRFFVAQPFIVSGASMDPTLSSGEYLVIDEITYQLKSPQRQDVVVFKYPYDTSKYYIKRIVGLPDETIEIAGSQIFITDKSGNRFELDEPYLTSNTQNGYIKSATLGEDEYFVMGDNRGASSDSRIWGPLRSKFITGRAILRLLPIQKLDFMPGNI</sequence>
<dbReference type="EC" id="3.4.21.89" evidence="3 7"/>
<dbReference type="GO" id="GO:0016020">
    <property type="term" value="C:membrane"/>
    <property type="evidence" value="ECO:0007669"/>
    <property type="project" value="UniProtKB-SubCell"/>
</dbReference>
<dbReference type="GO" id="GO:0009003">
    <property type="term" value="F:signal peptidase activity"/>
    <property type="evidence" value="ECO:0007669"/>
    <property type="project" value="UniProtKB-EC"/>
</dbReference>
<dbReference type="EMBL" id="MHSH01000046">
    <property type="protein sequence ID" value="OHA40682.1"/>
    <property type="molecule type" value="Genomic_DNA"/>
</dbReference>
<evidence type="ECO:0000313" key="9">
    <source>
        <dbReference type="EMBL" id="OHA40682.1"/>
    </source>
</evidence>
<evidence type="ECO:0000256" key="1">
    <source>
        <dbReference type="ARBA" id="ARBA00000677"/>
    </source>
</evidence>
<protein>
    <recommendedName>
        <fullName evidence="3 7">Signal peptidase I</fullName>
        <ecNumber evidence="3 7">3.4.21.89</ecNumber>
    </recommendedName>
</protein>
<dbReference type="GO" id="GO:0006465">
    <property type="term" value="P:signal peptide processing"/>
    <property type="evidence" value="ECO:0007669"/>
    <property type="project" value="InterPro"/>
</dbReference>
<evidence type="ECO:0000259" key="8">
    <source>
        <dbReference type="Pfam" id="PF10502"/>
    </source>
</evidence>
<comment type="similarity">
    <text evidence="2 7">Belongs to the peptidase S26 family.</text>
</comment>
<name>A0A1G2NZ86_9BACT</name>
<comment type="caution">
    <text evidence="9">The sequence shown here is derived from an EMBL/GenBank/DDBJ whole genome shotgun (WGS) entry which is preliminary data.</text>
</comment>
<feature type="active site" evidence="6">
    <location>
        <position position="86"/>
    </location>
</feature>
<keyword evidence="5 7" id="KW-0378">Hydrolase</keyword>
<gene>
    <name evidence="9" type="ORF">A3H68_01970</name>
</gene>
<dbReference type="InterPro" id="IPR000223">
    <property type="entry name" value="Pept_S26A_signal_pept_1"/>
</dbReference>
<evidence type="ECO:0000256" key="6">
    <source>
        <dbReference type="PIRSR" id="PIRSR600223-1"/>
    </source>
</evidence>
<keyword evidence="7" id="KW-0472">Membrane</keyword>
<dbReference type="SUPFAM" id="SSF51306">
    <property type="entry name" value="LexA/Signal peptidase"/>
    <property type="match status" value="1"/>
</dbReference>
<dbReference type="InterPro" id="IPR019758">
    <property type="entry name" value="Pept_S26A_signal_pept_1_CS"/>
</dbReference>
<feature type="active site" evidence="6">
    <location>
        <position position="43"/>
    </location>
</feature>
<dbReference type="CDD" id="cd06530">
    <property type="entry name" value="S26_SPase_I"/>
    <property type="match status" value="1"/>
</dbReference>
<dbReference type="PANTHER" id="PTHR43390">
    <property type="entry name" value="SIGNAL PEPTIDASE I"/>
    <property type="match status" value="1"/>
</dbReference>
<dbReference type="NCBIfam" id="TIGR02227">
    <property type="entry name" value="sigpep_I_bact"/>
    <property type="match status" value="1"/>
</dbReference>
<keyword evidence="7" id="KW-1133">Transmembrane helix</keyword>
<dbReference type="InterPro" id="IPR019533">
    <property type="entry name" value="Peptidase_S26"/>
</dbReference>
<dbReference type="Pfam" id="PF10502">
    <property type="entry name" value="Peptidase_S26"/>
    <property type="match status" value="1"/>
</dbReference>
<keyword evidence="7" id="KW-0812">Transmembrane</keyword>
<dbReference type="InterPro" id="IPR019756">
    <property type="entry name" value="Pept_S26A_signal_pept_1_Ser-AS"/>
</dbReference>
<dbReference type="Gene3D" id="2.10.109.10">
    <property type="entry name" value="Umud Fragment, subunit A"/>
    <property type="match status" value="1"/>
</dbReference>
<dbReference type="PRINTS" id="PR00727">
    <property type="entry name" value="LEADERPTASE"/>
</dbReference>
<evidence type="ECO:0000256" key="5">
    <source>
        <dbReference type="ARBA" id="ARBA00022801"/>
    </source>
</evidence>
<feature type="domain" description="Peptidase S26" evidence="8">
    <location>
        <begin position="13"/>
        <end position="171"/>
    </location>
</feature>
<dbReference type="PROSITE" id="PS00761">
    <property type="entry name" value="SPASE_I_3"/>
    <property type="match status" value="1"/>
</dbReference>
<evidence type="ECO:0000256" key="7">
    <source>
        <dbReference type="RuleBase" id="RU362042"/>
    </source>
</evidence>
<reference evidence="9 10" key="1">
    <citation type="journal article" date="2016" name="Nat. Commun.">
        <title>Thousands of microbial genomes shed light on interconnected biogeochemical processes in an aquifer system.</title>
        <authorList>
            <person name="Anantharaman K."/>
            <person name="Brown C.T."/>
            <person name="Hug L.A."/>
            <person name="Sharon I."/>
            <person name="Castelle C.J."/>
            <person name="Probst A.J."/>
            <person name="Thomas B.C."/>
            <person name="Singh A."/>
            <person name="Wilkins M.J."/>
            <person name="Karaoz U."/>
            <person name="Brodie E.L."/>
            <person name="Williams K.H."/>
            <person name="Hubbard S.S."/>
            <person name="Banfield J.F."/>
        </authorList>
    </citation>
    <scope>NUCLEOTIDE SEQUENCE [LARGE SCALE GENOMIC DNA]</scope>
</reference>
<evidence type="ECO:0000256" key="4">
    <source>
        <dbReference type="ARBA" id="ARBA00022670"/>
    </source>
</evidence>
<dbReference type="AlphaFoldDB" id="A0A1G2NZ86"/>
<dbReference type="GO" id="GO:0004252">
    <property type="term" value="F:serine-type endopeptidase activity"/>
    <property type="evidence" value="ECO:0007669"/>
    <property type="project" value="InterPro"/>
</dbReference>
<comment type="subcellular location">
    <subcellularLocation>
        <location evidence="7">Membrane</location>
        <topology evidence="7">Single-pass type II membrane protein</topology>
    </subcellularLocation>
</comment>
<evidence type="ECO:0000256" key="2">
    <source>
        <dbReference type="ARBA" id="ARBA00009370"/>
    </source>
</evidence>
<feature type="transmembrane region" description="Helical" evidence="7">
    <location>
        <begin position="12"/>
        <end position="33"/>
    </location>
</feature>
<dbReference type="InterPro" id="IPR036286">
    <property type="entry name" value="LexA/Signal_pep-like_sf"/>
</dbReference>
<keyword evidence="4 7" id="KW-0645">Protease</keyword>
<dbReference type="PROSITE" id="PS00501">
    <property type="entry name" value="SPASE_I_1"/>
    <property type="match status" value="1"/>
</dbReference>
<dbReference type="PANTHER" id="PTHR43390:SF1">
    <property type="entry name" value="CHLOROPLAST PROCESSING PEPTIDASE"/>
    <property type="match status" value="1"/>
</dbReference>
<accession>A0A1G2NZ86</accession>
<organism evidence="9 10">
    <name type="scientific">Candidatus Taylorbacteria bacterium RIFCSPLOWO2_02_FULL_46_40</name>
    <dbReference type="NCBI Taxonomy" id="1802329"/>
    <lineage>
        <taxon>Bacteria</taxon>
        <taxon>Candidatus Tayloriibacteriota</taxon>
    </lineage>
</organism>
<evidence type="ECO:0000313" key="10">
    <source>
        <dbReference type="Proteomes" id="UP000176429"/>
    </source>
</evidence>